<evidence type="ECO:0000313" key="3">
    <source>
        <dbReference type="Proteomes" id="UP000201485"/>
    </source>
</evidence>
<sequence length="316" mass="34917">MISSAIIDSKTSFKHVNPVSVSIPKGSPPKPRSSVRRQYIDVQAILDAHQRIAVENHTNKQSRNHPSASVHVEKPNEKDNIDARVIALLDHQSLDKVRGHVELSEDRVIVTKGQNVRSHGNKPYSEGVKFSDISNQSAVGEMVSHSQVRDVLEDPANIVPPDVVRQLKGSKQFDTSVVAHASAVPKHNIEPESLGYLSYMSKYKPLHFNRQGAPGNITLFDADRPDTFRSALKTKVFVTSHIAKPSGITTSSNITVPQTHQRYNDEKSVLAKNVHAQPIIGRQSDMQVSSVLSGGHHKHRDVSNISYIDRATKIIV</sequence>
<evidence type="ECO:0000313" key="1">
    <source>
        <dbReference type="EMBL" id="AKU37446.1"/>
    </source>
</evidence>
<dbReference type="RefSeq" id="YP_009163792.1">
    <property type="nucleotide sequence ID" value="NC_027778.1"/>
</dbReference>
<name>A0A0K1L655_9VIRU</name>
<dbReference type="EMBL" id="KR139659">
    <property type="protein sequence ID" value="AKU37446.1"/>
    <property type="molecule type" value="Genomic_DNA"/>
</dbReference>
<protein>
    <submittedName>
        <fullName evidence="1">ORF_031L</fullName>
    </submittedName>
</protein>
<dbReference type="KEGG" id="vg:25479080"/>
<dbReference type="Proteomes" id="UP000510602">
    <property type="component" value="Segment"/>
</dbReference>
<dbReference type="EMBL" id="MN562489">
    <property type="protein sequence ID" value="QLI60704.1"/>
    <property type="molecule type" value="Genomic_DNA"/>
</dbReference>
<evidence type="ECO:0000313" key="4">
    <source>
        <dbReference type="Proteomes" id="UP000510602"/>
    </source>
</evidence>
<organism evidence="1 3">
    <name type="scientific">Scale drop disease virus</name>
    <dbReference type="NCBI Taxonomy" id="1697349"/>
    <lineage>
        <taxon>Viruses</taxon>
        <taxon>Varidnaviria</taxon>
        <taxon>Bamfordvirae</taxon>
        <taxon>Nucleocytoviricota</taxon>
        <taxon>Megaviricetes</taxon>
        <taxon>Pimascovirales</taxon>
        <taxon>Pimascovirales incertae sedis</taxon>
        <taxon>Iridoviridae</taxon>
        <taxon>Alphairidovirinae</taxon>
        <taxon>Megalocytivirus</taxon>
        <taxon>Megalocytivirus lates1</taxon>
    </lineage>
</organism>
<reference evidence="2 4" key="2">
    <citation type="submission" date="2019-10" db="EMBL/GenBank/DDBJ databases">
        <authorList>
            <person name="Kayansamruaj P."/>
        </authorList>
    </citation>
    <scope>NUCLEOTIDE SEQUENCE [LARGE SCALE GENOMIC DNA]</scope>
    <source>
        <strain evidence="2">SDDV_Thai_2019</strain>
    </source>
</reference>
<accession>A0A0K1L655</accession>
<proteinExistence type="predicted"/>
<evidence type="ECO:0000313" key="2">
    <source>
        <dbReference type="EMBL" id="QLI60704.1"/>
    </source>
</evidence>
<reference evidence="1 3" key="1">
    <citation type="journal article" date="2015" name="PLoS Pathog.">
        <title>A Novel Virus Causes Scale Drop Disease in Lates calcarifer.</title>
        <authorList>
            <person name="de Groof A."/>
            <person name="Guelen L."/>
            <person name="Deijs M."/>
            <person name="van der Wal Y."/>
            <person name="Miyata M."/>
            <person name="Ng K.S."/>
            <person name="van Grinsven L."/>
            <person name="Simmelink B."/>
            <person name="Biermann Y."/>
            <person name="Grisez L."/>
            <person name="van Lent J."/>
            <person name="de Ronde A."/>
            <person name="Chang S.F."/>
            <person name="Schrier C."/>
            <person name="van der Hoek L."/>
        </authorList>
    </citation>
    <scope>NUCLEOTIDE SEQUENCE [LARGE SCALE GENOMIC DNA]</scope>
    <source>
        <strain evidence="1">C4575</strain>
    </source>
</reference>
<gene>
    <name evidence="1" type="ORF">SDDV_031</name>
</gene>
<keyword evidence="3" id="KW-1185">Reference proteome</keyword>
<dbReference type="OrthoDB" id="37666at10239"/>
<dbReference type="Proteomes" id="UP000201485">
    <property type="component" value="Segment"/>
</dbReference>
<dbReference type="GeneID" id="25479080"/>